<organism evidence="2 4">
    <name type="scientific">Zhongshania aliphaticivorans</name>
    <dbReference type="NCBI Taxonomy" id="1470434"/>
    <lineage>
        <taxon>Bacteria</taxon>
        <taxon>Pseudomonadati</taxon>
        <taxon>Pseudomonadota</taxon>
        <taxon>Gammaproteobacteria</taxon>
        <taxon>Cellvibrionales</taxon>
        <taxon>Spongiibacteraceae</taxon>
        <taxon>Zhongshania</taxon>
    </lineage>
</organism>
<keyword evidence="1" id="KW-0472">Membrane</keyword>
<evidence type="ECO:0008006" key="6">
    <source>
        <dbReference type="Google" id="ProtNLM"/>
    </source>
</evidence>
<name>A0A5S9MXL4_9GAMM</name>
<keyword evidence="1" id="KW-1133">Transmembrane helix</keyword>
<dbReference type="Proteomes" id="UP000439591">
    <property type="component" value="Unassembled WGS sequence"/>
</dbReference>
<dbReference type="AlphaFoldDB" id="A0A5S9MXL4"/>
<evidence type="ECO:0000313" key="4">
    <source>
        <dbReference type="Proteomes" id="UP000435877"/>
    </source>
</evidence>
<dbReference type="RefSeq" id="WP_159267080.1">
    <property type="nucleotide sequence ID" value="NZ_CACSIK010000001.1"/>
</dbReference>
<dbReference type="SUPFAM" id="SSF54523">
    <property type="entry name" value="Pili subunits"/>
    <property type="match status" value="1"/>
</dbReference>
<dbReference type="Proteomes" id="UP000435877">
    <property type="component" value="Unassembled WGS sequence"/>
</dbReference>
<feature type="transmembrane region" description="Helical" evidence="1">
    <location>
        <begin position="12"/>
        <end position="35"/>
    </location>
</feature>
<dbReference type="EMBL" id="CACSIM010000001">
    <property type="protein sequence ID" value="CAA0084593.1"/>
    <property type="molecule type" value="Genomic_DNA"/>
</dbReference>
<keyword evidence="1" id="KW-0812">Transmembrane</keyword>
<accession>A0A5S9MXL4</accession>
<evidence type="ECO:0000313" key="3">
    <source>
        <dbReference type="EMBL" id="CAA0084593.1"/>
    </source>
</evidence>
<evidence type="ECO:0000313" key="5">
    <source>
        <dbReference type="Proteomes" id="UP000439591"/>
    </source>
</evidence>
<dbReference type="InterPro" id="IPR045584">
    <property type="entry name" value="Pilin-like"/>
</dbReference>
<reference evidence="4 5" key="1">
    <citation type="submission" date="2019-11" db="EMBL/GenBank/DDBJ databases">
        <authorList>
            <person name="Holert J."/>
        </authorList>
    </citation>
    <scope>NUCLEOTIDE SEQUENCE [LARGE SCALE GENOMIC DNA]</scope>
    <source>
        <strain evidence="3">BC3_2A</strain>
        <strain evidence="2">SB11_1A</strain>
    </source>
</reference>
<evidence type="ECO:0000313" key="2">
    <source>
        <dbReference type="EMBL" id="CAA0082073.1"/>
    </source>
</evidence>
<dbReference type="OrthoDB" id="7041927at2"/>
<dbReference type="EMBL" id="CACSIK010000001">
    <property type="protein sequence ID" value="CAA0082073.1"/>
    <property type="molecule type" value="Genomic_DNA"/>
</dbReference>
<keyword evidence="4" id="KW-1185">Reference proteome</keyword>
<evidence type="ECO:0000256" key="1">
    <source>
        <dbReference type="SAM" id="Phobius"/>
    </source>
</evidence>
<proteinExistence type="predicted"/>
<feature type="transmembrane region" description="Helical" evidence="1">
    <location>
        <begin position="47"/>
        <end position="72"/>
    </location>
</feature>
<sequence>MSDEKERLGSFPFVLGGMSFIPMVGVVFGIVSIGWGLFSKRKGGKKLALIGLGGILFTVLLYFGLFLFGLVMRGEGGSFLKKIFPSMALNSLVHAVEVYKDQHGEYPESLEALMQLAPENSSFTVLVSKGGVLGGSSQYYYEVVDADHYYLLDMGKDGKPFTFDDIFPNEQLSRQGRTGLMKKNNLN</sequence>
<gene>
    <name evidence="2" type="ORF">IHBHHGIJ_00379</name>
    <name evidence="3" type="ORF">KFEGEMFD_00771</name>
</gene>
<protein>
    <recommendedName>
        <fullName evidence="6">Type II secretion system protein GspG C-terminal domain-containing protein</fullName>
    </recommendedName>
</protein>